<evidence type="ECO:0000313" key="2">
    <source>
        <dbReference type="EMBL" id="CBY18525.1"/>
    </source>
</evidence>
<dbReference type="SUPFAM" id="SSF81324">
    <property type="entry name" value="Voltage-gated potassium channels"/>
    <property type="match status" value="1"/>
</dbReference>
<evidence type="ECO:0000256" key="1">
    <source>
        <dbReference type="SAM" id="Phobius"/>
    </source>
</evidence>
<dbReference type="InParanoid" id="E4X5F6"/>
<evidence type="ECO:0008006" key="4">
    <source>
        <dbReference type="Google" id="ProtNLM"/>
    </source>
</evidence>
<proteinExistence type="predicted"/>
<reference evidence="2" key="1">
    <citation type="journal article" date="2010" name="Science">
        <title>Plasticity of animal genome architecture unmasked by rapid evolution of a pelagic tunicate.</title>
        <authorList>
            <person name="Denoeud F."/>
            <person name="Henriet S."/>
            <person name="Mungpakdee S."/>
            <person name="Aury J.M."/>
            <person name="Da Silva C."/>
            <person name="Brinkmann H."/>
            <person name="Mikhaleva J."/>
            <person name="Olsen L.C."/>
            <person name="Jubin C."/>
            <person name="Canestro C."/>
            <person name="Bouquet J.M."/>
            <person name="Danks G."/>
            <person name="Poulain J."/>
            <person name="Campsteijn C."/>
            <person name="Adamski M."/>
            <person name="Cross I."/>
            <person name="Yadetie F."/>
            <person name="Muffato M."/>
            <person name="Louis A."/>
            <person name="Butcher S."/>
            <person name="Tsagkogeorga G."/>
            <person name="Konrad A."/>
            <person name="Singh S."/>
            <person name="Jensen M.F."/>
            <person name="Cong E.H."/>
            <person name="Eikeseth-Otteraa H."/>
            <person name="Noel B."/>
            <person name="Anthouard V."/>
            <person name="Porcel B.M."/>
            <person name="Kachouri-Lafond R."/>
            <person name="Nishino A."/>
            <person name="Ugolini M."/>
            <person name="Chourrout P."/>
            <person name="Nishida H."/>
            <person name="Aasland R."/>
            <person name="Huzurbazar S."/>
            <person name="Westhof E."/>
            <person name="Delsuc F."/>
            <person name="Lehrach H."/>
            <person name="Reinhardt R."/>
            <person name="Weissenbach J."/>
            <person name="Roy S.W."/>
            <person name="Artiguenave F."/>
            <person name="Postlethwait J.H."/>
            <person name="Manak J.R."/>
            <person name="Thompson E.M."/>
            <person name="Jaillon O."/>
            <person name="Du Pasquier L."/>
            <person name="Boudinot P."/>
            <person name="Liberles D.A."/>
            <person name="Volff J.N."/>
            <person name="Philippe H."/>
            <person name="Lenhard B."/>
            <person name="Roest Crollius H."/>
            <person name="Wincker P."/>
            <person name="Chourrout D."/>
        </authorList>
    </citation>
    <scope>NUCLEOTIDE SEQUENCE [LARGE SCALE GENOMIC DNA]</scope>
</reference>
<protein>
    <recommendedName>
        <fullName evidence="4">Potassium channel domain-containing protein</fullName>
    </recommendedName>
</protein>
<dbReference type="Proteomes" id="UP000001307">
    <property type="component" value="Unassembled WGS sequence"/>
</dbReference>
<keyword evidence="1" id="KW-0472">Membrane</keyword>
<keyword evidence="1" id="KW-0812">Transmembrane</keyword>
<accession>E4X5F6</accession>
<keyword evidence="3" id="KW-1185">Reference proteome</keyword>
<evidence type="ECO:0000313" key="3">
    <source>
        <dbReference type="Proteomes" id="UP000001307"/>
    </source>
</evidence>
<feature type="transmembrane region" description="Helical" evidence="1">
    <location>
        <begin position="20"/>
        <end position="43"/>
    </location>
</feature>
<sequence length="121" mass="13467">MATIGYGVPEVPVTLPGKLSSIVAVIFGIIYMSLPIPIIATAWQRKYITDMKEFCGPIGRMYTPAELQASSKLHCELSDGRLRGRSSHRMLSRLAVPLVEVESVANYETLTREEQEKLQSQ</sequence>
<dbReference type="AlphaFoldDB" id="E4X5F6"/>
<keyword evidence="1" id="KW-1133">Transmembrane helix</keyword>
<name>E4X5F6_OIKDI</name>
<gene>
    <name evidence="2" type="ORF">GSOID_T00002391001</name>
</gene>
<organism evidence="2">
    <name type="scientific">Oikopleura dioica</name>
    <name type="common">Tunicate</name>
    <dbReference type="NCBI Taxonomy" id="34765"/>
    <lineage>
        <taxon>Eukaryota</taxon>
        <taxon>Metazoa</taxon>
        <taxon>Chordata</taxon>
        <taxon>Tunicata</taxon>
        <taxon>Appendicularia</taxon>
        <taxon>Copelata</taxon>
        <taxon>Oikopleuridae</taxon>
        <taxon>Oikopleura</taxon>
    </lineage>
</organism>
<dbReference type="EMBL" id="FN653025">
    <property type="protein sequence ID" value="CBY18525.1"/>
    <property type="molecule type" value="Genomic_DNA"/>
</dbReference>
<dbReference type="Gene3D" id="1.10.287.70">
    <property type="match status" value="1"/>
</dbReference>